<sequence>MDTLSPEILHVVCSFLDIENVLRFRLVGKVFADIGAAYMLPEVSFYMFDGDFQRLRAIADHPIISKHVRSLTYFAEVMDNEKIPFSAFVRDNHRSGMDSIQSFLKGGPATEPLTALQLQKAYKDYEAVMKAQQEIIDNHTDVTCLKEVIPKFTSLRQATMSSGHEFYEGLREVHKVRGSPFEFSPLWPGSDLEPEGKRHLNGLIAALMGSDCHLESFRAGVVDWKFFKNFTRVPDSLAEKLKFLKRIEIHIDADPKENMSSIARCRKAMQEGILRKLLKPLQRLEALHVTLYPVEWADEEWPASLDDIIAPGHQWPHLEEVGIGGFITTRHDLIKFLELHKNTLKKLCLRDVGIGATSWWKLLPDIRNKLNLEDVCICGDIVGNSEDDSQVVPNEYWDLSTPDVCRDKVRESINTYCRGPDAYPDEVPLKREVAFKHFAQYVSQAGDGDSVASYGDEEDDDEFGDPYGWGEDYEDYLDNDDFFDDDDELDEWGDLDLLTTLLDGGPPFGNLGGLGEVDDFDEEWEEDDDDENEGGEAGDGDRPNDDDDETIPDLIDTNT</sequence>
<evidence type="ECO:0000256" key="1">
    <source>
        <dbReference type="SAM" id="MobiDB-lite"/>
    </source>
</evidence>
<dbReference type="EMBL" id="JARVKF010000112">
    <property type="protein sequence ID" value="KAK9422811.1"/>
    <property type="molecule type" value="Genomic_DNA"/>
</dbReference>
<accession>A0ABR2V7Q8</accession>
<feature type="region of interest" description="Disordered" evidence="1">
    <location>
        <begin position="446"/>
        <end position="471"/>
    </location>
</feature>
<name>A0ABR2V7Q8_9PEZI</name>
<dbReference type="Proteomes" id="UP001408356">
    <property type="component" value="Unassembled WGS sequence"/>
</dbReference>
<feature type="compositionally biased region" description="Acidic residues" evidence="1">
    <location>
        <begin position="455"/>
        <end position="464"/>
    </location>
</feature>
<evidence type="ECO:0000313" key="2">
    <source>
        <dbReference type="EMBL" id="KAK9422811.1"/>
    </source>
</evidence>
<protein>
    <recommendedName>
        <fullName evidence="4">F-box domain-containing protein</fullName>
    </recommendedName>
</protein>
<evidence type="ECO:0000313" key="3">
    <source>
        <dbReference type="Proteomes" id="UP001408356"/>
    </source>
</evidence>
<proteinExistence type="predicted"/>
<keyword evidence="3" id="KW-1185">Reference proteome</keyword>
<evidence type="ECO:0008006" key="4">
    <source>
        <dbReference type="Google" id="ProtNLM"/>
    </source>
</evidence>
<feature type="region of interest" description="Disordered" evidence="1">
    <location>
        <begin position="503"/>
        <end position="559"/>
    </location>
</feature>
<comment type="caution">
    <text evidence="2">The sequence shown here is derived from an EMBL/GenBank/DDBJ whole genome shotgun (WGS) entry which is preliminary data.</text>
</comment>
<feature type="compositionally biased region" description="Gly residues" evidence="1">
    <location>
        <begin position="506"/>
        <end position="515"/>
    </location>
</feature>
<feature type="compositionally biased region" description="Acidic residues" evidence="1">
    <location>
        <begin position="516"/>
        <end position="551"/>
    </location>
</feature>
<organism evidence="2 3">
    <name type="scientific">Seiridium unicorne</name>
    <dbReference type="NCBI Taxonomy" id="138068"/>
    <lineage>
        <taxon>Eukaryota</taxon>
        <taxon>Fungi</taxon>
        <taxon>Dikarya</taxon>
        <taxon>Ascomycota</taxon>
        <taxon>Pezizomycotina</taxon>
        <taxon>Sordariomycetes</taxon>
        <taxon>Xylariomycetidae</taxon>
        <taxon>Amphisphaeriales</taxon>
        <taxon>Sporocadaceae</taxon>
        <taxon>Seiridium</taxon>
    </lineage>
</organism>
<reference evidence="2 3" key="1">
    <citation type="journal article" date="2024" name="J. Plant Pathol.">
        <title>Sequence and assembly of the genome of Seiridium unicorne, isolate CBS 538.82, causal agent of cypress canker disease.</title>
        <authorList>
            <person name="Scali E."/>
            <person name="Rocca G.D."/>
            <person name="Danti R."/>
            <person name="Garbelotto M."/>
            <person name="Barberini S."/>
            <person name="Baroncelli R."/>
            <person name="Emiliani G."/>
        </authorList>
    </citation>
    <scope>NUCLEOTIDE SEQUENCE [LARGE SCALE GENOMIC DNA]</scope>
    <source>
        <strain evidence="2 3">BM-138-508</strain>
    </source>
</reference>
<gene>
    <name evidence="2" type="ORF">SUNI508_00674</name>
</gene>